<accession>A0A562UG73</accession>
<dbReference type="OrthoDB" id="9795420at2"/>
<gene>
    <name evidence="2" type="ORF">JN11_00336</name>
</gene>
<feature type="domain" description="GT-D fold-like" evidence="1">
    <location>
        <begin position="42"/>
        <end position="275"/>
    </location>
</feature>
<dbReference type="Proteomes" id="UP000317010">
    <property type="component" value="Unassembled WGS sequence"/>
</dbReference>
<protein>
    <recommendedName>
        <fullName evidence="1">GT-D fold-like domain-containing protein</fullName>
    </recommendedName>
</protein>
<dbReference type="InterPro" id="IPR055171">
    <property type="entry name" value="GT-D-like"/>
</dbReference>
<dbReference type="EMBL" id="VLLI01000001">
    <property type="protein sequence ID" value="TWJ04619.1"/>
    <property type="molecule type" value="Genomic_DNA"/>
</dbReference>
<proteinExistence type="predicted"/>
<dbReference type="Pfam" id="PF22882">
    <property type="entry name" value="GT-D-like"/>
    <property type="match status" value="1"/>
</dbReference>
<evidence type="ECO:0000313" key="3">
    <source>
        <dbReference type="Proteomes" id="UP000317010"/>
    </source>
</evidence>
<comment type="caution">
    <text evidence="2">The sequence shown here is derived from an EMBL/GenBank/DDBJ whole genome shotgun (WGS) entry which is preliminary data.</text>
</comment>
<sequence length="322" mass="37248">MKNILKLPLGVLKKAYSVTDPDASNFGRNWKMFPNKEYASELIYEKLIADEPFMIARIGSTEALCLTNYLAVKYPNKFKNVKTYIKGQTPPWWWEKATIDQMQRWSGFFPGNIEKIEQFCELMLSDLLNVDLLGSWLKEEKFFSEHLINAKRVMLEDLEPFFVNKPWTAALANKKVLVVHPFEETIQQQFLIKDKLFDNKLLPDFELITIKAVQTIAGEISNFNDWFEALDSMKEKIAAINFDICILGCGAYGLPLASYVKGLGKKAIHLGGVTQLLFGIKGKRWENFIVYPYENLYNDFWVRPGEKERPRNAQIVEGACYW</sequence>
<keyword evidence="3" id="KW-1185">Reference proteome</keyword>
<reference evidence="2 3" key="1">
    <citation type="submission" date="2019-07" db="EMBL/GenBank/DDBJ databases">
        <title>Genomic Encyclopedia of Archaeal and Bacterial Type Strains, Phase II (KMG-II): from individual species to whole genera.</title>
        <authorList>
            <person name="Goeker M."/>
        </authorList>
    </citation>
    <scope>NUCLEOTIDE SEQUENCE [LARGE SCALE GENOMIC DNA]</scope>
    <source>
        <strain evidence="2 3">ATCC BAA-1854</strain>
    </source>
</reference>
<organism evidence="2 3">
    <name type="scientific">Mucilaginibacter frigoritolerans</name>
    <dbReference type="NCBI Taxonomy" id="652788"/>
    <lineage>
        <taxon>Bacteria</taxon>
        <taxon>Pseudomonadati</taxon>
        <taxon>Bacteroidota</taxon>
        <taxon>Sphingobacteriia</taxon>
        <taxon>Sphingobacteriales</taxon>
        <taxon>Sphingobacteriaceae</taxon>
        <taxon>Mucilaginibacter</taxon>
    </lineage>
</organism>
<name>A0A562UG73_9SPHI</name>
<evidence type="ECO:0000259" key="1">
    <source>
        <dbReference type="Pfam" id="PF22882"/>
    </source>
</evidence>
<dbReference type="AlphaFoldDB" id="A0A562UG73"/>
<dbReference type="RefSeq" id="WP_144908980.1">
    <property type="nucleotide sequence ID" value="NZ_VLLI01000001.1"/>
</dbReference>
<evidence type="ECO:0000313" key="2">
    <source>
        <dbReference type="EMBL" id="TWJ04619.1"/>
    </source>
</evidence>